<evidence type="ECO:0000313" key="4">
    <source>
        <dbReference type="Proteomes" id="UP000244937"/>
    </source>
</evidence>
<keyword evidence="3" id="KW-0121">Carboxypeptidase</keyword>
<name>A0A2S1SLB9_9FLAO</name>
<dbReference type="KEGG" id="fpal:HYN49_05340"/>
<proteinExistence type="predicted"/>
<dbReference type="GO" id="GO:0004180">
    <property type="term" value="F:carboxypeptidase activity"/>
    <property type="evidence" value="ECO:0007669"/>
    <property type="project" value="UniProtKB-KW"/>
</dbReference>
<dbReference type="InterPro" id="IPR050491">
    <property type="entry name" value="AmpC-like"/>
</dbReference>
<dbReference type="InterPro" id="IPR012338">
    <property type="entry name" value="Beta-lactam/transpept-like"/>
</dbReference>
<feature type="domain" description="Beta-lactamase-related" evidence="2">
    <location>
        <begin position="43"/>
        <end position="330"/>
    </location>
</feature>
<dbReference type="EMBL" id="CP029187">
    <property type="protein sequence ID" value="AWI27195.1"/>
    <property type="molecule type" value="Genomic_DNA"/>
</dbReference>
<protein>
    <submittedName>
        <fullName evidence="3">D-alanyl-D-alanine carboxypeptidase</fullName>
    </submittedName>
</protein>
<gene>
    <name evidence="3" type="ORF">HYN49_05340</name>
</gene>
<keyword evidence="3" id="KW-0378">Hydrolase</keyword>
<keyword evidence="3" id="KW-0645">Protease</keyword>
<sequence>MKKTLILLLLCLSAKNITAQVSDKYKTLDSALTYLASNNRFMGSVALRDKDQVVFSKAYGFAEVEKNTKATPKTKYKIGSITKMFTSAIIFQLIEEKKLALDTKLSAFYPTVRNADKITIANLLNHSSGIYNFTNDSTFMDFAEIPQTQESMLKKIAAYDAAFEPGSKSDYSNSNYLLLGYIIEKITKKSYPENVAVRVIKKAGLTDTKYYGTINPANNESFSYAFEGGKWNKREEWHESVAYAAGALQSTPDDLTRFARALFEGKIISKNSLEEMTRMENKFGKGIFTFPFGDKKFFGHTGGIEGFSSSLGYNPEDGAGFAMTVNAANYDTNKIAIMALSAFYGQAFNFPEIKNISVDEKILKSYTGVYATPTVPLKMTIAYENGNLTAQATGQGAFPLTAESETEFIFEDAGIKITFGNNTMTLHQGGMKFEFKKDTP</sequence>
<dbReference type="InterPro" id="IPR001466">
    <property type="entry name" value="Beta-lactam-related"/>
</dbReference>
<keyword evidence="4" id="KW-1185">Reference proteome</keyword>
<dbReference type="Proteomes" id="UP000244937">
    <property type="component" value="Chromosome"/>
</dbReference>
<dbReference type="PANTHER" id="PTHR46825:SF9">
    <property type="entry name" value="BETA-LACTAMASE-RELATED DOMAIN-CONTAINING PROTEIN"/>
    <property type="match status" value="1"/>
</dbReference>
<dbReference type="Pfam" id="PF00144">
    <property type="entry name" value="Beta-lactamase"/>
    <property type="match status" value="1"/>
</dbReference>
<keyword evidence="1" id="KW-0732">Signal</keyword>
<reference evidence="3 4" key="1">
    <citation type="submission" date="2018-05" db="EMBL/GenBank/DDBJ databases">
        <title>Genome sequencing of Flavobacterium sp. HYN0049.</title>
        <authorList>
            <person name="Yi H."/>
            <person name="Baek C."/>
        </authorList>
    </citation>
    <scope>NUCLEOTIDE SEQUENCE [LARGE SCALE GENOMIC DNA]</scope>
    <source>
        <strain evidence="3 4">HYN0049</strain>
    </source>
</reference>
<dbReference type="RefSeq" id="WP_108904963.1">
    <property type="nucleotide sequence ID" value="NZ_CP029187.1"/>
</dbReference>
<dbReference type="AlphaFoldDB" id="A0A2S1SLB9"/>
<dbReference type="OrthoDB" id="9793489at2"/>
<evidence type="ECO:0000259" key="2">
    <source>
        <dbReference type="Pfam" id="PF00144"/>
    </source>
</evidence>
<organism evidence="3 4">
    <name type="scientific">Flavobacterium pallidum</name>
    <dbReference type="NCBI Taxonomy" id="2172098"/>
    <lineage>
        <taxon>Bacteria</taxon>
        <taxon>Pseudomonadati</taxon>
        <taxon>Bacteroidota</taxon>
        <taxon>Flavobacteriia</taxon>
        <taxon>Flavobacteriales</taxon>
        <taxon>Flavobacteriaceae</taxon>
        <taxon>Flavobacterium</taxon>
    </lineage>
</organism>
<dbReference type="Gene3D" id="3.40.710.10">
    <property type="entry name" value="DD-peptidase/beta-lactamase superfamily"/>
    <property type="match status" value="1"/>
</dbReference>
<accession>A0A2S1SLB9</accession>
<evidence type="ECO:0000313" key="3">
    <source>
        <dbReference type="EMBL" id="AWI27195.1"/>
    </source>
</evidence>
<dbReference type="SUPFAM" id="SSF56601">
    <property type="entry name" value="beta-lactamase/transpeptidase-like"/>
    <property type="match status" value="1"/>
</dbReference>
<feature type="chain" id="PRO_5015714911" evidence="1">
    <location>
        <begin position="20"/>
        <end position="440"/>
    </location>
</feature>
<dbReference type="PANTHER" id="PTHR46825">
    <property type="entry name" value="D-ALANYL-D-ALANINE-CARBOXYPEPTIDASE/ENDOPEPTIDASE AMPH"/>
    <property type="match status" value="1"/>
</dbReference>
<evidence type="ECO:0000256" key="1">
    <source>
        <dbReference type="SAM" id="SignalP"/>
    </source>
</evidence>
<feature type="signal peptide" evidence="1">
    <location>
        <begin position="1"/>
        <end position="19"/>
    </location>
</feature>